<feature type="domain" description="EF-hand" evidence="6">
    <location>
        <begin position="74"/>
        <end position="109"/>
    </location>
</feature>
<dbReference type="Pfam" id="PF13499">
    <property type="entry name" value="EF-hand_7"/>
    <property type="match status" value="1"/>
</dbReference>
<organism evidence="7 8">
    <name type="scientific">Sander lucioperca</name>
    <name type="common">Pike-perch</name>
    <name type="synonym">Perca lucioperca</name>
    <dbReference type="NCBI Taxonomy" id="283035"/>
    <lineage>
        <taxon>Eukaryota</taxon>
        <taxon>Metazoa</taxon>
        <taxon>Chordata</taxon>
        <taxon>Craniata</taxon>
        <taxon>Vertebrata</taxon>
        <taxon>Euteleostomi</taxon>
        <taxon>Actinopterygii</taxon>
        <taxon>Neopterygii</taxon>
        <taxon>Teleostei</taxon>
        <taxon>Neoteleostei</taxon>
        <taxon>Acanthomorphata</taxon>
        <taxon>Eupercaria</taxon>
        <taxon>Perciformes</taxon>
        <taxon>Percoidei</taxon>
        <taxon>Percidae</taxon>
        <taxon>Luciopercinae</taxon>
        <taxon>Sander</taxon>
    </lineage>
</organism>
<keyword evidence="4" id="KW-0175">Coiled coil</keyword>
<dbReference type="InterPro" id="IPR050227">
    <property type="entry name" value="Rab"/>
</dbReference>
<dbReference type="InterPro" id="IPR001806">
    <property type="entry name" value="Small_GTPase"/>
</dbReference>
<dbReference type="SMART" id="SM00175">
    <property type="entry name" value="RAB"/>
    <property type="match status" value="1"/>
</dbReference>
<dbReference type="GeneTree" id="ENSGT00440000033504"/>
<dbReference type="GO" id="GO:0005525">
    <property type="term" value="F:GTP binding"/>
    <property type="evidence" value="ECO:0007669"/>
    <property type="project" value="UniProtKB-KW"/>
</dbReference>
<keyword evidence="8" id="KW-1185">Reference proteome</keyword>
<evidence type="ECO:0000313" key="7">
    <source>
        <dbReference type="Ensembl" id="ENSSLUP00000035139.1"/>
    </source>
</evidence>
<dbReference type="PRINTS" id="PR00449">
    <property type="entry name" value="RASTRNSFRMNG"/>
</dbReference>
<accession>A0A8C9Z5M5</accession>
<feature type="coiled-coil region" evidence="4">
    <location>
        <begin position="195"/>
        <end position="222"/>
    </location>
</feature>
<dbReference type="SUPFAM" id="SSF52540">
    <property type="entry name" value="P-loop containing nucleoside triphosphate hydrolases"/>
    <property type="match status" value="1"/>
</dbReference>
<dbReference type="SMART" id="SM00173">
    <property type="entry name" value="RAS"/>
    <property type="match status" value="1"/>
</dbReference>
<dbReference type="PROSITE" id="PS51417">
    <property type="entry name" value="ARF"/>
    <property type="match status" value="1"/>
</dbReference>
<name>A0A8C9Z5M5_SANLU</name>
<dbReference type="GO" id="GO:0005509">
    <property type="term" value="F:calcium ion binding"/>
    <property type="evidence" value="ECO:0007669"/>
    <property type="project" value="InterPro"/>
</dbReference>
<dbReference type="SMART" id="SM00054">
    <property type="entry name" value="EFh"/>
    <property type="match status" value="2"/>
</dbReference>
<evidence type="ECO:0000256" key="5">
    <source>
        <dbReference type="SAM" id="MobiDB-lite"/>
    </source>
</evidence>
<dbReference type="RefSeq" id="XP_031138990.1">
    <property type="nucleotide sequence ID" value="XM_031283130.2"/>
</dbReference>
<dbReference type="SMART" id="SM00174">
    <property type="entry name" value="RHO"/>
    <property type="match status" value="1"/>
</dbReference>
<dbReference type="SMART" id="SM00176">
    <property type="entry name" value="RAN"/>
    <property type="match status" value="1"/>
</dbReference>
<evidence type="ECO:0000313" key="8">
    <source>
        <dbReference type="Proteomes" id="UP000694568"/>
    </source>
</evidence>
<sequence length="727" mass="83249">MAAFTAPCAATITTATAVARTAWQRQGSEAGKRGDVGQNTIVEKTHEFFQMCDLEDKGFITRRDMQRLNTELPLSAEELENVFDTLDSDGNEYLTLEEFSSGFIEFLSGQEISVEEEGMGEKNPCKSPTEVLYQTEWEENLPRREDEDEEEKHFCMLMENLGANSVFEDAAEVRSLWAQVRRDEPHLLSNFEDFLARVTSQIIEANQEKREMESALERKAATHDDEIQRLYVEMEQQIKTEKDRIVLQEYGRFVSRSRDLELQLSTKEKELDQLFQKQRRLEHQCQELESEQHVAKVENVKLKHTNEELARELDHTSKELALAQDQLSLLQEQATQLYEEKEIEIYRLTEGLQRERASLLKQLDLLREMNKHLQDEKDISNQNPKNSKTTPDLKQRPLVSVVKNANTNVFRSEDEEELTPSSVRQNLANGSGQRFSLAETRGHLPRIISIEEDHLPYLLQNDCQVQSPLQECSEGEEASENEEDINLVMSDICLRASSAQQQKSEGDVEEREIPTSPRVQPVGKETSIHEEGGPTPPDRFFKIVLVGNSSVGKTSLLKRFCDDCFHSDTSATVGIDYSVKTIAVDNSQVALQLWDTAGQERYRSITKQFFRKADGVAVIYDITAEQSFVAVRQWLTSVKEGAGEDIPIMLLGNKTDKEIERQVQKEVGERLAKDCQMIFYECSARSGHNMLESMIHLARILKEREDREKEKTVQLFSSPSEKKRSCC</sequence>
<dbReference type="PANTHER" id="PTHR47977">
    <property type="entry name" value="RAS-RELATED PROTEIN RAB"/>
    <property type="match status" value="1"/>
</dbReference>
<dbReference type="FunFam" id="3.40.50.300:FF:001129">
    <property type="entry name" value="ras-related protein Rab-44 isoform X2"/>
    <property type="match status" value="1"/>
</dbReference>
<feature type="region of interest" description="Disordered" evidence="5">
    <location>
        <begin position="374"/>
        <end position="396"/>
    </location>
</feature>
<dbReference type="InterPro" id="IPR005225">
    <property type="entry name" value="Small_GTP-bd"/>
</dbReference>
<evidence type="ECO:0000259" key="6">
    <source>
        <dbReference type="PROSITE" id="PS50222"/>
    </source>
</evidence>
<dbReference type="Proteomes" id="UP000694568">
    <property type="component" value="Unplaced"/>
</dbReference>
<feature type="region of interest" description="Disordered" evidence="5">
    <location>
        <begin position="498"/>
        <end position="534"/>
    </location>
</feature>
<dbReference type="AlphaFoldDB" id="A0A8C9Z5M5"/>
<dbReference type="InterPro" id="IPR002048">
    <property type="entry name" value="EF_hand_dom"/>
</dbReference>
<dbReference type="GeneID" id="116038608"/>
<keyword evidence="1" id="KW-0547">Nucleotide-binding</keyword>
<dbReference type="GO" id="GO:0003924">
    <property type="term" value="F:GTPase activity"/>
    <property type="evidence" value="ECO:0007669"/>
    <property type="project" value="InterPro"/>
</dbReference>
<evidence type="ECO:0000256" key="1">
    <source>
        <dbReference type="ARBA" id="ARBA00022741"/>
    </source>
</evidence>
<reference evidence="7" key="2">
    <citation type="submission" date="2025-09" db="UniProtKB">
        <authorList>
            <consortium name="Ensembl"/>
        </authorList>
    </citation>
    <scope>IDENTIFICATION</scope>
</reference>
<dbReference type="OrthoDB" id="9837699at2759"/>
<dbReference type="Ensembl" id="ENSSLUT00000036231.1">
    <property type="protein sequence ID" value="ENSSLUP00000035139.1"/>
    <property type="gene ID" value="ENSSLUG00000015647.1"/>
</dbReference>
<dbReference type="CDD" id="cd00154">
    <property type="entry name" value="Rab"/>
    <property type="match status" value="1"/>
</dbReference>
<dbReference type="PROSITE" id="PS50222">
    <property type="entry name" value="EF_HAND_2"/>
    <property type="match status" value="1"/>
</dbReference>
<dbReference type="Gene3D" id="1.10.238.10">
    <property type="entry name" value="EF-hand"/>
    <property type="match status" value="1"/>
</dbReference>
<feature type="compositionally biased region" description="Polar residues" evidence="5">
    <location>
        <begin position="380"/>
        <end position="392"/>
    </location>
</feature>
<dbReference type="InterPro" id="IPR011992">
    <property type="entry name" value="EF-hand-dom_pair"/>
</dbReference>
<proteinExistence type="predicted"/>
<evidence type="ECO:0000256" key="4">
    <source>
        <dbReference type="SAM" id="Coils"/>
    </source>
</evidence>
<dbReference type="NCBIfam" id="TIGR00231">
    <property type="entry name" value="small_GTP"/>
    <property type="match status" value="1"/>
</dbReference>
<dbReference type="PROSITE" id="PS51421">
    <property type="entry name" value="RAS"/>
    <property type="match status" value="1"/>
</dbReference>
<dbReference type="PROSITE" id="PS51420">
    <property type="entry name" value="RHO"/>
    <property type="match status" value="1"/>
</dbReference>
<dbReference type="Pfam" id="PF00071">
    <property type="entry name" value="Ras"/>
    <property type="match status" value="1"/>
</dbReference>
<reference evidence="7" key="1">
    <citation type="submission" date="2025-08" db="UniProtKB">
        <authorList>
            <consortium name="Ensembl"/>
        </authorList>
    </citation>
    <scope>IDENTIFICATION</scope>
</reference>
<evidence type="ECO:0000256" key="2">
    <source>
        <dbReference type="ARBA" id="ARBA00023134"/>
    </source>
</evidence>
<dbReference type="PROSITE" id="PS51419">
    <property type="entry name" value="RAB"/>
    <property type="match status" value="1"/>
</dbReference>
<dbReference type="Gene3D" id="3.40.50.300">
    <property type="entry name" value="P-loop containing nucleotide triphosphate hydrolases"/>
    <property type="match status" value="1"/>
</dbReference>
<keyword evidence="3" id="KW-0449">Lipoprotein</keyword>
<evidence type="ECO:0000256" key="3">
    <source>
        <dbReference type="ARBA" id="ARBA00023288"/>
    </source>
</evidence>
<protein>
    <submittedName>
        <fullName evidence="7">Calcium release activated channel regulator 2A</fullName>
    </submittedName>
</protein>
<keyword evidence="2" id="KW-0342">GTP-binding</keyword>
<gene>
    <name evidence="7" type="primary">cracr2aa</name>
</gene>
<dbReference type="InterPro" id="IPR027417">
    <property type="entry name" value="P-loop_NTPase"/>
</dbReference>
<dbReference type="SUPFAM" id="SSF47473">
    <property type="entry name" value="EF-hand"/>
    <property type="match status" value="1"/>
</dbReference>